<dbReference type="InParanoid" id="Q4CYU0"/>
<evidence type="ECO:0000313" key="3">
    <source>
        <dbReference type="Proteomes" id="UP000002296"/>
    </source>
</evidence>
<keyword evidence="1" id="KW-0812">Transmembrane</keyword>
<proteinExistence type="predicted"/>
<dbReference type="EMBL" id="AAHK01001424">
    <property type="protein sequence ID" value="EAN85437.1"/>
    <property type="molecule type" value="Genomic_DNA"/>
</dbReference>
<dbReference type="KEGG" id="tcr:503887.20"/>
<name>Q4CYU0_TRYCC</name>
<dbReference type="PaxDb" id="353153-Q4CYU0"/>
<keyword evidence="3" id="KW-1185">Reference proteome</keyword>
<evidence type="ECO:0000256" key="1">
    <source>
        <dbReference type="SAM" id="Phobius"/>
    </source>
</evidence>
<dbReference type="SMR" id="Q4CYU0"/>
<feature type="transmembrane region" description="Helical" evidence="1">
    <location>
        <begin position="119"/>
        <end position="141"/>
    </location>
</feature>
<evidence type="ECO:0000313" key="2">
    <source>
        <dbReference type="EMBL" id="EAN85437.1"/>
    </source>
</evidence>
<comment type="caution">
    <text evidence="2">The sequence shown here is derived from an EMBL/GenBank/DDBJ whole genome shotgun (WGS) entry which is preliminary data.</text>
</comment>
<dbReference type="Proteomes" id="UP000002296">
    <property type="component" value="Unassembled WGS sequence"/>
</dbReference>
<dbReference type="RefSeq" id="XP_807288.1">
    <property type="nucleotide sequence ID" value="XM_802195.1"/>
</dbReference>
<dbReference type="AlphaFoldDB" id="Q4CYU0"/>
<organism evidence="2 3">
    <name type="scientific">Trypanosoma cruzi (strain CL Brener)</name>
    <dbReference type="NCBI Taxonomy" id="353153"/>
    <lineage>
        <taxon>Eukaryota</taxon>
        <taxon>Discoba</taxon>
        <taxon>Euglenozoa</taxon>
        <taxon>Kinetoplastea</taxon>
        <taxon>Metakinetoplastina</taxon>
        <taxon>Trypanosomatida</taxon>
        <taxon>Trypanosomatidae</taxon>
        <taxon>Trypanosoma</taxon>
        <taxon>Schizotrypanum</taxon>
    </lineage>
</organism>
<accession>Q4CYU0</accession>
<keyword evidence="1" id="KW-0472">Membrane</keyword>
<dbReference type="GeneID" id="3537493"/>
<reference evidence="2 3" key="1">
    <citation type="journal article" date="2005" name="Science">
        <title>The genome sequence of Trypanosoma cruzi, etiologic agent of Chagas disease.</title>
        <authorList>
            <person name="El-Sayed N.M."/>
            <person name="Myler P.J."/>
            <person name="Bartholomeu D.C."/>
            <person name="Nilsson D."/>
            <person name="Aggarwal G."/>
            <person name="Tran A.N."/>
            <person name="Ghedin E."/>
            <person name="Worthey E.A."/>
            <person name="Delcher A.L."/>
            <person name="Blandin G."/>
            <person name="Westenberger S.J."/>
            <person name="Caler E."/>
            <person name="Cerqueira G.C."/>
            <person name="Branche C."/>
            <person name="Haas B."/>
            <person name="Anupama A."/>
            <person name="Arner E."/>
            <person name="Aslund L."/>
            <person name="Attipoe P."/>
            <person name="Bontempi E."/>
            <person name="Bringaud F."/>
            <person name="Burton P."/>
            <person name="Cadag E."/>
            <person name="Campbell D.A."/>
            <person name="Carrington M."/>
            <person name="Crabtree J."/>
            <person name="Darban H."/>
            <person name="da Silveira J.F."/>
            <person name="de Jong P."/>
            <person name="Edwards K."/>
            <person name="Englund P.T."/>
            <person name="Fazelina G."/>
            <person name="Feldblyum T."/>
            <person name="Ferella M."/>
            <person name="Frasch A.C."/>
            <person name="Gull K."/>
            <person name="Horn D."/>
            <person name="Hou L."/>
            <person name="Huang Y."/>
            <person name="Kindlund E."/>
            <person name="Klingbeil M."/>
            <person name="Kluge S."/>
            <person name="Koo H."/>
            <person name="Lacerda D."/>
            <person name="Levin M.J."/>
            <person name="Lorenzi H."/>
            <person name="Louie T."/>
            <person name="Machado C.R."/>
            <person name="McCulloch R."/>
            <person name="McKenna A."/>
            <person name="Mizuno Y."/>
            <person name="Mottram J.C."/>
            <person name="Nelson S."/>
            <person name="Ochaya S."/>
            <person name="Osoegawa K."/>
            <person name="Pai G."/>
            <person name="Parsons M."/>
            <person name="Pentony M."/>
            <person name="Pettersson U."/>
            <person name="Pop M."/>
            <person name="Ramirez J.L."/>
            <person name="Rinta J."/>
            <person name="Robertson L."/>
            <person name="Salzberg S.L."/>
            <person name="Sanchez D.O."/>
            <person name="Seyler A."/>
            <person name="Sharma R."/>
            <person name="Shetty J."/>
            <person name="Simpson A.J."/>
            <person name="Sisk E."/>
            <person name="Tammi M.T."/>
            <person name="Tarleton R."/>
            <person name="Teixeira S."/>
            <person name="Van Aken S."/>
            <person name="Vogt C."/>
            <person name="Ward P.N."/>
            <person name="Wickstead B."/>
            <person name="Wortman J."/>
            <person name="White O."/>
            <person name="Fraser C.M."/>
            <person name="Stuart K.D."/>
            <person name="Andersson B."/>
        </authorList>
    </citation>
    <scope>NUCLEOTIDE SEQUENCE [LARGE SCALE GENOMIC DNA]</scope>
    <source>
        <strain evidence="2 3">CL Brener</strain>
    </source>
</reference>
<protein>
    <recommendedName>
        <fullName evidence="4">t-SNARE coiled-coil homology domain-containing protein</fullName>
    </recommendedName>
</protein>
<evidence type="ECO:0008006" key="4">
    <source>
        <dbReference type="Google" id="ProtNLM"/>
    </source>
</evidence>
<keyword evidence="1" id="KW-1133">Transmembrane helix</keyword>
<gene>
    <name evidence="2" type="ORF">Tc00.1047053503887.20</name>
</gene>
<sequence length="145" mass="16750">MMEVAPGGRREPPTYRFFYADSPEPADARGPFRESQRQLTSAALREAVEVQLETLEAIDRTEQIMNTAEDIGREARQQLAQDKEIIEVIDTALETNEPILHRVRRDLRWFRLQLQKDRLFICLFGIVALLSVAAVIVVVAFKRRR</sequence>